<sequence>MKKMVVEALTPGMVVAREVVSREGVVLLEKGGRLTQAHIAILTRREVPFVYIKKEE</sequence>
<reference evidence="1 2" key="1">
    <citation type="submission" date="2023-07" db="EMBL/GenBank/DDBJ databases">
        <title>The novel representative of Negativicutes class, Anaeroselena agilis gen. nov. sp. nov.</title>
        <authorList>
            <person name="Prokofeva M.I."/>
            <person name="Elcheninov A.G."/>
            <person name="Klyukina A."/>
            <person name="Kublanov I.V."/>
            <person name="Frolov E.N."/>
            <person name="Podosokorskaya O.A."/>
        </authorList>
    </citation>
    <scope>NUCLEOTIDE SEQUENCE [LARGE SCALE GENOMIC DNA]</scope>
    <source>
        <strain evidence="1 2">4137-cl</strain>
    </source>
</reference>
<dbReference type="RefSeq" id="WP_413782584.1">
    <property type="nucleotide sequence ID" value="NZ_JAUOZS010000002.1"/>
</dbReference>
<proteinExistence type="predicted"/>
<protein>
    <submittedName>
        <fullName evidence="1">Uncharacterized protein</fullName>
    </submittedName>
</protein>
<name>A0ABU3P676_9FIRM</name>
<organism evidence="1 2">
    <name type="scientific">Anaeroselena agilis</name>
    <dbReference type="NCBI Taxonomy" id="3063788"/>
    <lineage>
        <taxon>Bacteria</taxon>
        <taxon>Bacillati</taxon>
        <taxon>Bacillota</taxon>
        <taxon>Negativicutes</taxon>
        <taxon>Acetonemataceae</taxon>
        <taxon>Anaeroselena</taxon>
    </lineage>
</organism>
<dbReference type="EMBL" id="JAUOZS010000002">
    <property type="protein sequence ID" value="MDT8904023.1"/>
    <property type="molecule type" value="Genomic_DNA"/>
</dbReference>
<evidence type="ECO:0000313" key="1">
    <source>
        <dbReference type="EMBL" id="MDT8904023.1"/>
    </source>
</evidence>
<comment type="caution">
    <text evidence="1">The sequence shown here is derived from an EMBL/GenBank/DDBJ whole genome shotgun (WGS) entry which is preliminary data.</text>
</comment>
<evidence type="ECO:0000313" key="2">
    <source>
        <dbReference type="Proteomes" id="UP001254848"/>
    </source>
</evidence>
<keyword evidence="2" id="KW-1185">Reference proteome</keyword>
<dbReference type="Proteomes" id="UP001254848">
    <property type="component" value="Unassembled WGS sequence"/>
</dbReference>
<accession>A0ABU3P676</accession>
<gene>
    <name evidence="1" type="ORF">Q4T40_22545</name>
</gene>